<dbReference type="InterPro" id="IPR036663">
    <property type="entry name" value="Fumarylacetoacetase_C_sf"/>
</dbReference>
<evidence type="ECO:0000313" key="1">
    <source>
        <dbReference type="EMBL" id="SFZ70441.1"/>
    </source>
</evidence>
<dbReference type="Proteomes" id="UP000186513">
    <property type="component" value="Unassembled WGS sequence"/>
</dbReference>
<dbReference type="GO" id="GO:0005737">
    <property type="term" value="C:cytoplasm"/>
    <property type="evidence" value="ECO:0007669"/>
    <property type="project" value="TreeGrafter"/>
</dbReference>
<dbReference type="PANTHER" id="PTHR30143:SF0">
    <property type="entry name" value="2-KETO-4-PENTENOATE HYDRATASE"/>
    <property type="match status" value="1"/>
</dbReference>
<dbReference type="InterPro" id="IPR050772">
    <property type="entry name" value="Hydratase-Decarb/MhpD_sf"/>
</dbReference>
<dbReference type="RefSeq" id="WP_072426754.1">
    <property type="nucleotide sequence ID" value="NZ_FPKR01000001.1"/>
</dbReference>
<evidence type="ECO:0000313" key="2">
    <source>
        <dbReference type="Proteomes" id="UP000186513"/>
    </source>
</evidence>
<dbReference type="EMBL" id="FPKR01000001">
    <property type="protein sequence ID" value="SFZ70441.1"/>
    <property type="molecule type" value="Genomic_DNA"/>
</dbReference>
<accession>A0A1K2H595</accession>
<organism evidence="1 2">
    <name type="scientific">Chitinimonas taiwanensis DSM 18899</name>
    <dbReference type="NCBI Taxonomy" id="1121279"/>
    <lineage>
        <taxon>Bacteria</taxon>
        <taxon>Pseudomonadati</taxon>
        <taxon>Pseudomonadota</taxon>
        <taxon>Betaproteobacteria</taxon>
        <taxon>Neisseriales</taxon>
        <taxon>Chitinibacteraceae</taxon>
        <taxon>Chitinimonas</taxon>
    </lineage>
</organism>
<name>A0A1K2H595_9NEIS</name>
<protein>
    <submittedName>
        <fullName evidence="1">2-keto-4-pentenoate hydratase</fullName>
    </submittedName>
</protein>
<dbReference type="GO" id="GO:0008684">
    <property type="term" value="F:2-oxopent-4-enoate hydratase activity"/>
    <property type="evidence" value="ECO:0007669"/>
    <property type="project" value="TreeGrafter"/>
</dbReference>
<dbReference type="AlphaFoldDB" id="A0A1K2H595"/>
<keyword evidence="2" id="KW-1185">Reference proteome</keyword>
<proteinExistence type="predicted"/>
<dbReference type="OrthoDB" id="8689761at2"/>
<sequence>MSVQPEAAHAAAQILAKRRLLGSSGPRLPEACRPTTLEQAMAIQQAVSRELGAEIGGWKCGLPTPERIVVAPIYTQGIQQDGPCRLWPKDGHARVEPELAFVLGHDLPARALPYSEAEIDAAITHTHLGLELIASRYSDTAGLPFVESLADGLVNQGLWLGPEVDNELARGASELHLQISDALGEIGQYAGRHPNGVPRAPLYWLVEYLRNQGQGLRAGQAIITGSYAGVLTLPLDLPLQIRFAELGSLDVRFEAHPALNP</sequence>
<dbReference type="PANTHER" id="PTHR30143">
    <property type="entry name" value="ACID HYDRATASE"/>
    <property type="match status" value="1"/>
</dbReference>
<dbReference type="STRING" id="1121279.SAMN02745887_00207"/>
<reference evidence="1 2" key="1">
    <citation type="submission" date="2016-11" db="EMBL/GenBank/DDBJ databases">
        <authorList>
            <person name="Jaros S."/>
            <person name="Januszkiewicz K."/>
            <person name="Wedrychowicz H."/>
        </authorList>
    </citation>
    <scope>NUCLEOTIDE SEQUENCE [LARGE SCALE GENOMIC DNA]</scope>
    <source>
        <strain evidence="1 2">DSM 18899</strain>
    </source>
</reference>
<dbReference type="Gene3D" id="3.90.850.10">
    <property type="entry name" value="Fumarylacetoacetase-like, C-terminal domain"/>
    <property type="match status" value="1"/>
</dbReference>
<dbReference type="SUPFAM" id="SSF56529">
    <property type="entry name" value="FAH"/>
    <property type="match status" value="1"/>
</dbReference>
<gene>
    <name evidence="1" type="ORF">SAMN02745887_00207</name>
</gene>